<comment type="subcellular location">
    <subcellularLocation>
        <location evidence="1">Membrane</location>
        <topology evidence="1">Single-pass membrane protein</topology>
    </subcellularLocation>
</comment>
<dbReference type="PANTHER" id="PTHR30093:SF44">
    <property type="entry name" value="TYPE II SECRETION SYSTEM CORE PROTEIN G"/>
    <property type="match status" value="1"/>
</dbReference>
<keyword evidence="2" id="KW-0488">Methylation</keyword>
<feature type="transmembrane region" description="Helical" evidence="6">
    <location>
        <begin position="12"/>
        <end position="33"/>
    </location>
</feature>
<dbReference type="SUPFAM" id="SSF54523">
    <property type="entry name" value="Pili subunits"/>
    <property type="match status" value="1"/>
</dbReference>
<keyword evidence="4 6" id="KW-1133">Transmembrane helix</keyword>
<dbReference type="Pfam" id="PF07963">
    <property type="entry name" value="N_methyl"/>
    <property type="match status" value="1"/>
</dbReference>
<dbReference type="PRINTS" id="PR00813">
    <property type="entry name" value="BCTERIALGSPG"/>
</dbReference>
<gene>
    <name evidence="7" type="ORF">UV07_C0002G0011</name>
</gene>
<dbReference type="NCBIfam" id="TIGR02532">
    <property type="entry name" value="IV_pilin_GFxxxE"/>
    <property type="match status" value="1"/>
</dbReference>
<protein>
    <submittedName>
        <fullName evidence="7">Type II secretion system protein G</fullName>
    </submittedName>
</protein>
<evidence type="ECO:0000256" key="4">
    <source>
        <dbReference type="ARBA" id="ARBA00022989"/>
    </source>
</evidence>
<sequence>MFIKSKKSEDGFTLLELLVVIGIIGLLASILVINLTSARKRARDTKRIADIRNLQTATEDYYGKNGKYPTLISDMVTAGQIPVWPLDPLAPTGTSCTGNSDNCYWYAEYTPAGALGPQSYHFGASFEDTSSLLLNQDRDCNSTTGSSCPYTSAYTNGFTGADAAGCGGVAGRACYDIAQ</sequence>
<evidence type="ECO:0000256" key="2">
    <source>
        <dbReference type="ARBA" id="ARBA00022481"/>
    </source>
</evidence>
<evidence type="ECO:0000256" key="5">
    <source>
        <dbReference type="ARBA" id="ARBA00023136"/>
    </source>
</evidence>
<evidence type="ECO:0000256" key="1">
    <source>
        <dbReference type="ARBA" id="ARBA00004167"/>
    </source>
</evidence>
<dbReference type="GO" id="GO:0015628">
    <property type="term" value="P:protein secretion by the type II secretion system"/>
    <property type="evidence" value="ECO:0007669"/>
    <property type="project" value="InterPro"/>
</dbReference>
<comment type="caution">
    <text evidence="7">The sequence shown here is derived from an EMBL/GenBank/DDBJ whole genome shotgun (WGS) entry which is preliminary data.</text>
</comment>
<dbReference type="EMBL" id="LCDB01000002">
    <property type="protein sequence ID" value="KKS44825.1"/>
    <property type="molecule type" value="Genomic_DNA"/>
</dbReference>
<dbReference type="InterPro" id="IPR000983">
    <property type="entry name" value="Bac_GSPG_pilin"/>
</dbReference>
<evidence type="ECO:0000313" key="8">
    <source>
        <dbReference type="Proteomes" id="UP000033986"/>
    </source>
</evidence>
<dbReference type="InterPro" id="IPR045584">
    <property type="entry name" value="Pilin-like"/>
</dbReference>
<proteinExistence type="predicted"/>
<dbReference type="GO" id="GO:0015627">
    <property type="term" value="C:type II protein secretion system complex"/>
    <property type="evidence" value="ECO:0007669"/>
    <property type="project" value="InterPro"/>
</dbReference>
<dbReference type="AlphaFoldDB" id="A0A0G0Z7X8"/>
<keyword evidence="3 6" id="KW-0812">Transmembrane</keyword>
<dbReference type="Gene3D" id="3.30.700.10">
    <property type="entry name" value="Glycoprotein, Type 4 Pilin"/>
    <property type="match status" value="1"/>
</dbReference>
<dbReference type="GO" id="GO:0016020">
    <property type="term" value="C:membrane"/>
    <property type="evidence" value="ECO:0007669"/>
    <property type="project" value="UniProtKB-SubCell"/>
</dbReference>
<reference evidence="7 8" key="1">
    <citation type="journal article" date="2015" name="Nature">
        <title>rRNA introns, odd ribosomes, and small enigmatic genomes across a large radiation of phyla.</title>
        <authorList>
            <person name="Brown C.T."/>
            <person name="Hug L.A."/>
            <person name="Thomas B.C."/>
            <person name="Sharon I."/>
            <person name="Castelle C.J."/>
            <person name="Singh A."/>
            <person name="Wilkins M.J."/>
            <person name="Williams K.H."/>
            <person name="Banfield J.F."/>
        </authorList>
    </citation>
    <scope>NUCLEOTIDE SEQUENCE [LARGE SCALE GENOMIC DNA]</scope>
</reference>
<evidence type="ECO:0000256" key="6">
    <source>
        <dbReference type="SAM" id="Phobius"/>
    </source>
</evidence>
<evidence type="ECO:0000256" key="3">
    <source>
        <dbReference type="ARBA" id="ARBA00022692"/>
    </source>
</evidence>
<name>A0A0G0Z7X8_9BACT</name>
<accession>A0A0G0Z7X8</accession>
<keyword evidence="5 6" id="KW-0472">Membrane</keyword>
<dbReference type="PANTHER" id="PTHR30093">
    <property type="entry name" value="GENERAL SECRETION PATHWAY PROTEIN G"/>
    <property type="match status" value="1"/>
</dbReference>
<evidence type="ECO:0000313" key="7">
    <source>
        <dbReference type="EMBL" id="KKS44825.1"/>
    </source>
</evidence>
<organism evidence="7 8">
    <name type="scientific">Candidatus Azambacteria bacterium GW2011_GWB1_42_17</name>
    <dbReference type="NCBI Taxonomy" id="1618615"/>
    <lineage>
        <taxon>Bacteria</taxon>
        <taxon>Candidatus Azamiibacteriota</taxon>
    </lineage>
</organism>
<dbReference type="InterPro" id="IPR012902">
    <property type="entry name" value="N_methyl_site"/>
</dbReference>
<dbReference type="Proteomes" id="UP000033986">
    <property type="component" value="Unassembled WGS sequence"/>
</dbReference>